<protein>
    <submittedName>
        <fullName evidence="4">Sensor histidine kinase LiaS</fullName>
        <ecNumber evidence="4">2.7.13.3</ecNumber>
    </submittedName>
</protein>
<dbReference type="PANTHER" id="PTHR24421">
    <property type="entry name" value="NITRATE/NITRITE SENSOR PROTEIN NARX-RELATED"/>
    <property type="match status" value="1"/>
</dbReference>
<dbReference type="Gene3D" id="3.30.565.10">
    <property type="entry name" value="Histidine kinase-like ATPase, C-terminal domain"/>
    <property type="match status" value="1"/>
</dbReference>
<evidence type="ECO:0000313" key="4">
    <source>
        <dbReference type="EMBL" id="MPN51564.1"/>
    </source>
</evidence>
<dbReference type="InterPro" id="IPR050482">
    <property type="entry name" value="Sensor_HK_TwoCompSys"/>
</dbReference>
<dbReference type="SUPFAM" id="SSF55874">
    <property type="entry name" value="ATPase domain of HSP90 chaperone/DNA topoisomerase II/histidine kinase"/>
    <property type="match status" value="1"/>
</dbReference>
<name>A0A645IT52_9ZZZZ</name>
<dbReference type="EMBL" id="VSSQ01116787">
    <property type="protein sequence ID" value="MPN51564.1"/>
    <property type="molecule type" value="Genomic_DNA"/>
</dbReference>
<dbReference type="EC" id="2.7.13.3" evidence="4"/>
<dbReference type="CDD" id="cd16917">
    <property type="entry name" value="HATPase_UhpB-NarQ-NarX-like"/>
    <property type="match status" value="1"/>
</dbReference>
<dbReference type="InterPro" id="IPR003594">
    <property type="entry name" value="HATPase_dom"/>
</dbReference>
<comment type="caution">
    <text evidence="4">The sequence shown here is derived from an EMBL/GenBank/DDBJ whole genome shotgun (WGS) entry which is preliminary data.</text>
</comment>
<accession>A0A645IT52</accession>
<evidence type="ECO:0000256" key="2">
    <source>
        <dbReference type="ARBA" id="ARBA00022777"/>
    </source>
</evidence>
<dbReference type="GO" id="GO:0004673">
    <property type="term" value="F:protein histidine kinase activity"/>
    <property type="evidence" value="ECO:0007669"/>
    <property type="project" value="UniProtKB-EC"/>
</dbReference>
<feature type="domain" description="Histidine kinase/HSP90-like ATPase" evidence="3">
    <location>
        <begin position="37"/>
        <end position="144"/>
    </location>
</feature>
<gene>
    <name evidence="4" type="primary">liaS_12</name>
    <name evidence="4" type="ORF">SDC9_199212</name>
</gene>
<keyword evidence="1 4" id="KW-0808">Transferase</keyword>
<dbReference type="Pfam" id="PF02518">
    <property type="entry name" value="HATPase_c"/>
    <property type="match status" value="1"/>
</dbReference>
<dbReference type="GO" id="GO:0000160">
    <property type="term" value="P:phosphorelay signal transduction system"/>
    <property type="evidence" value="ECO:0007669"/>
    <property type="project" value="UniProtKB-KW"/>
</dbReference>
<evidence type="ECO:0000256" key="1">
    <source>
        <dbReference type="ARBA" id="ARBA00022679"/>
    </source>
</evidence>
<organism evidence="4">
    <name type="scientific">bioreactor metagenome</name>
    <dbReference type="NCBI Taxonomy" id="1076179"/>
    <lineage>
        <taxon>unclassified sequences</taxon>
        <taxon>metagenomes</taxon>
        <taxon>ecological metagenomes</taxon>
    </lineage>
</organism>
<proteinExistence type="predicted"/>
<evidence type="ECO:0000259" key="3">
    <source>
        <dbReference type="Pfam" id="PF02518"/>
    </source>
</evidence>
<reference evidence="4" key="1">
    <citation type="submission" date="2019-08" db="EMBL/GenBank/DDBJ databases">
        <authorList>
            <person name="Kucharzyk K."/>
            <person name="Murdoch R.W."/>
            <person name="Higgins S."/>
            <person name="Loffler F."/>
        </authorList>
    </citation>
    <scope>NUCLEOTIDE SEQUENCE</scope>
</reference>
<dbReference type="InterPro" id="IPR036890">
    <property type="entry name" value="HATPase_C_sf"/>
</dbReference>
<keyword evidence="2 4" id="KW-0418">Kinase</keyword>
<sequence length="157" mass="17088">MGRFAQAFLSSAGLRCRLDLPLTLPPCRLTSEVRHNVFLAFKEALNNVVKHARATEVRISMEIPSDNEGLPDPSLSGFALVVTDNGRGFDFGASAQQPDASPEARLASGNGIYNMRKRLEEIGGVCEWTTAPGEGARVRFVVPPLPRHQKTGQSFPK</sequence>
<dbReference type="AlphaFoldDB" id="A0A645IT52"/>